<evidence type="ECO:0000259" key="2">
    <source>
        <dbReference type="Pfam" id="PF06985"/>
    </source>
</evidence>
<reference evidence="3" key="1">
    <citation type="journal article" date="2020" name="Stud. Mycol.">
        <title>101 Dothideomycetes genomes: a test case for predicting lifestyles and emergence of pathogens.</title>
        <authorList>
            <person name="Haridas S."/>
            <person name="Albert R."/>
            <person name="Binder M."/>
            <person name="Bloem J."/>
            <person name="Labutti K."/>
            <person name="Salamov A."/>
            <person name="Andreopoulos B."/>
            <person name="Baker S."/>
            <person name="Barry K."/>
            <person name="Bills G."/>
            <person name="Bluhm B."/>
            <person name="Cannon C."/>
            <person name="Castanera R."/>
            <person name="Culley D."/>
            <person name="Daum C."/>
            <person name="Ezra D."/>
            <person name="Gonzalez J."/>
            <person name="Henrissat B."/>
            <person name="Kuo A."/>
            <person name="Liang C."/>
            <person name="Lipzen A."/>
            <person name="Lutzoni F."/>
            <person name="Magnuson J."/>
            <person name="Mondo S."/>
            <person name="Nolan M."/>
            <person name="Ohm R."/>
            <person name="Pangilinan J."/>
            <person name="Park H.-J."/>
            <person name="Ramirez L."/>
            <person name="Alfaro M."/>
            <person name="Sun H."/>
            <person name="Tritt A."/>
            <person name="Yoshinaga Y."/>
            <person name="Zwiers L.-H."/>
            <person name="Turgeon B."/>
            <person name="Goodwin S."/>
            <person name="Spatafora J."/>
            <person name="Crous P."/>
            <person name="Grigoriev I."/>
        </authorList>
    </citation>
    <scope>NUCLEOTIDE SEQUENCE</scope>
    <source>
        <strain evidence="3">CBS 123094</strain>
    </source>
</reference>
<dbReference type="PANTHER" id="PTHR33112:SF12">
    <property type="entry name" value="HETEROKARYON INCOMPATIBILITY DOMAIN-CONTAINING PROTEIN"/>
    <property type="match status" value="1"/>
</dbReference>
<evidence type="ECO:0000313" key="3">
    <source>
        <dbReference type="EMBL" id="KAF1996982.1"/>
    </source>
</evidence>
<dbReference type="AlphaFoldDB" id="A0A6A5W537"/>
<dbReference type="InterPro" id="IPR010730">
    <property type="entry name" value="HET"/>
</dbReference>
<dbReference type="EMBL" id="ML977618">
    <property type="protein sequence ID" value="KAF1996982.1"/>
    <property type="molecule type" value="Genomic_DNA"/>
</dbReference>
<accession>A0A6A5W537</accession>
<keyword evidence="4" id="KW-1185">Reference proteome</keyword>
<dbReference type="PANTHER" id="PTHR33112">
    <property type="entry name" value="DOMAIN PROTEIN, PUTATIVE-RELATED"/>
    <property type="match status" value="1"/>
</dbReference>
<proteinExistence type="predicted"/>
<organism evidence="3 4">
    <name type="scientific">Amniculicola lignicola CBS 123094</name>
    <dbReference type="NCBI Taxonomy" id="1392246"/>
    <lineage>
        <taxon>Eukaryota</taxon>
        <taxon>Fungi</taxon>
        <taxon>Dikarya</taxon>
        <taxon>Ascomycota</taxon>
        <taxon>Pezizomycotina</taxon>
        <taxon>Dothideomycetes</taxon>
        <taxon>Pleosporomycetidae</taxon>
        <taxon>Pleosporales</taxon>
        <taxon>Amniculicolaceae</taxon>
        <taxon>Amniculicola</taxon>
    </lineage>
</organism>
<protein>
    <submittedName>
        <fullName evidence="3">HET-domain-containing protein</fullName>
    </submittedName>
</protein>
<gene>
    <name evidence="3" type="ORF">P154DRAFT_525164</name>
</gene>
<dbReference type="Proteomes" id="UP000799779">
    <property type="component" value="Unassembled WGS sequence"/>
</dbReference>
<evidence type="ECO:0000313" key="4">
    <source>
        <dbReference type="Proteomes" id="UP000799779"/>
    </source>
</evidence>
<dbReference type="OrthoDB" id="5135333at2759"/>
<sequence>MSFQYPLPEFPALRRIWRRQTLDRASLRVFELTTDPWIKHRDFARQDSETGELCHICRNIDFEWLGKNPLSTHPWSLLGGASSRPMFSFSLARPTPHHVLQVEIPPAPGWHLLPRIPLGFLLDIADRRHCKFCQLMVYSICLVFRMKKEDLPGMRLTGYGSPPRGLPVAAEDIVCYLDNADKGSPNHCGIYSLRVRLAHYHGFGGLRAVDIHEISGSQIPHGGRRVTPQVDFGILKRWMETSPLRELPLSMQERAKVLLGFRLIDVVHGCVVPASLEWRYIALSYVWGRCKVLKNETSIKKQLEQPGSLRQLEPPRTVQDAIELVRSLGERYLWVDALCIIQDDQADKDSQIGSMALVYSCAIATIVAAAGDDANAGLPGVQPESRLAWQRIETIQGRSFTNRWEFDAPTSRSYRDLNHFLEMSTWITRGWTFQESALSRRLIVFLPTIVLFQSAGIFREEDIYDSEDAETLCERGLHYFNMLSTLHQDGLARDKYFEALWYYSTRRLSYPGDALNAFAAVLDVLKPLFRCEYVYGLPANEFDVALLWLPGSKLQRRIDSSTGKQCFPSWSWAGWEGVIDYPLGYGNFPRVTWIDAVDGTPFVSETGIGRSNEEWRPAIQSQDSTYNPKRTLDDPEQLQPAEHQPSRRFLVPGQSHLRFKALMATLPLVPLHYHMRHWKVRNNIHLDAGICSYAIENITKRSPWAGCVYIHHDTIKRGDPINFDFELVAISRTTHPRLATGEGIPPADDSDLYEWAKNYDYEAWVAEKEREKERNGPMLISLVGGNTDVCWPAYDVLVVTYVDQVAYRVGVGIVHAEAFHLAGPLRKEIVLG</sequence>
<feature type="compositionally biased region" description="Polar residues" evidence="1">
    <location>
        <begin position="619"/>
        <end position="628"/>
    </location>
</feature>
<dbReference type="Pfam" id="PF06985">
    <property type="entry name" value="HET"/>
    <property type="match status" value="1"/>
</dbReference>
<feature type="region of interest" description="Disordered" evidence="1">
    <location>
        <begin position="613"/>
        <end position="644"/>
    </location>
</feature>
<evidence type="ECO:0000256" key="1">
    <source>
        <dbReference type="SAM" id="MobiDB-lite"/>
    </source>
</evidence>
<feature type="domain" description="Heterokaryon incompatibility" evidence="2">
    <location>
        <begin position="280"/>
        <end position="435"/>
    </location>
</feature>
<name>A0A6A5W537_9PLEO</name>